<evidence type="ECO:0000313" key="6">
    <source>
        <dbReference type="EMBL" id="SVE91652.1"/>
    </source>
</evidence>
<dbReference type="CDD" id="cd02440">
    <property type="entry name" value="AdoMet_MTases"/>
    <property type="match status" value="1"/>
</dbReference>
<proteinExistence type="evidence at transcript level"/>
<evidence type="ECO:0000259" key="5">
    <source>
        <dbReference type="Pfam" id="PF08241"/>
    </source>
</evidence>
<keyword evidence="4" id="KW-0511">Multifunctional enzyme</keyword>
<evidence type="ECO:0000256" key="4">
    <source>
        <dbReference type="ARBA" id="ARBA00023268"/>
    </source>
</evidence>
<protein>
    <submittedName>
        <fullName evidence="6">EOG090X02SD</fullName>
    </submittedName>
</protein>
<dbReference type="PANTHER" id="PTHR12176:SF78">
    <property type="entry name" value="EEF1A LYSINE AND N-TERMINAL METHYLTRANSFERASE"/>
    <property type="match status" value="1"/>
</dbReference>
<dbReference type="Gene3D" id="3.40.50.150">
    <property type="entry name" value="Vaccinia Virus protein VP39"/>
    <property type="match status" value="2"/>
</dbReference>
<dbReference type="InterPro" id="IPR013216">
    <property type="entry name" value="Methyltransf_11"/>
</dbReference>
<sequence>MSFLHRSSSEFSQQDYWEKFFKARGKKAFEWYGTYQQLYSVLHKYINPRDNILVGGCGNSALSADLYNAGFTSMTNVDISETVIEQMTKQYEKTHPLMKFVAMDLLEMTLDAETFSCFLDKGTLDALMSDANQESVERAKKMFKQIDKVLKVGGRYICISLLQEHILQCLVSYFHNLGWMIRVCRCEEAEHQEDPTDSKQKKQGGSSRFPFPVFTVVCTKFKKMERMTPLLEFCPDERNIERLSSVDQLKERVRSVQHFATLCHQISHDEKTSKDVFIELMDPKSLKTTPKYTLFIIDRQCKSAQKFAAFVVPQGRETDWLFSSHEGRRQLADSAKYQRLLVIHLGRDHQFDSLDSVQTELAGIVSSLQPQGLPTNTQIPFLSLGAQVNQRKEIYRAASESTGEYVIEEVEEENDGKPVILRRLIFLSNPNVIQSEARMKNGKVDLKHLACQHHVVMVEELRQHLDLRNPALNSILVLGLGGGALCTYLHQAYPHFKVDGVEIDPTMVGLAEKYFGFKASENLRPHIADGLSFVRDLAATESSERYGCIMLDVDCKDRSLGISCPPPSFLDPNFIESVKQCLNPHGLFFMNLVCRDEAKRNNVMEMLRKSFEIVQMRKIKGEVNEIIRSCGTKSAEGVGPEGFDKCPVCCGCNYYHHFSNLHHFFSMHHVAGCCIHSSWNLKCKGCWS</sequence>
<name>A0A4Y7NEV7_9CRUS</name>
<dbReference type="InterPro" id="IPR029063">
    <property type="entry name" value="SAM-dependent_MTases_sf"/>
</dbReference>
<evidence type="ECO:0000256" key="2">
    <source>
        <dbReference type="ARBA" id="ARBA00022603"/>
    </source>
</evidence>
<dbReference type="GO" id="GO:0032259">
    <property type="term" value="P:methylation"/>
    <property type="evidence" value="ECO:0007669"/>
    <property type="project" value="UniProtKB-KW"/>
</dbReference>
<keyword evidence="3" id="KW-0808">Transferase</keyword>
<comment type="similarity">
    <text evidence="1">Belongs to the methyltransferase superfamily.</text>
</comment>
<evidence type="ECO:0000256" key="1">
    <source>
        <dbReference type="ARBA" id="ARBA00008361"/>
    </source>
</evidence>
<dbReference type="AlphaFoldDB" id="A0A4Y7NEV7"/>
<dbReference type="GO" id="GO:0008757">
    <property type="term" value="F:S-adenosylmethionine-dependent methyltransferase activity"/>
    <property type="evidence" value="ECO:0007669"/>
    <property type="project" value="InterPro"/>
</dbReference>
<reference evidence="6" key="1">
    <citation type="submission" date="2018-08" db="EMBL/GenBank/DDBJ databases">
        <authorList>
            <person name="Cornetti L."/>
        </authorList>
    </citation>
    <scope>NUCLEOTIDE SEQUENCE</scope>
    <source>
        <strain evidence="6">RU-TU2-01</strain>
    </source>
</reference>
<dbReference type="FunFam" id="3.40.50.150:FF:000110">
    <property type="entry name" value="methyltransferase-like protein 13 isoform X1"/>
    <property type="match status" value="1"/>
</dbReference>
<dbReference type="EMBL" id="LR022033">
    <property type="protein sequence ID" value="SVE91652.1"/>
    <property type="molecule type" value="mRNA"/>
</dbReference>
<accession>A0A4Y7NEV7</accession>
<dbReference type="SUPFAM" id="SSF53335">
    <property type="entry name" value="S-adenosyl-L-methionine-dependent methyltransferases"/>
    <property type="match status" value="2"/>
</dbReference>
<dbReference type="InterPro" id="IPR051419">
    <property type="entry name" value="Lys/N-term_MeTrsfase_sf"/>
</dbReference>
<dbReference type="Pfam" id="PF08241">
    <property type="entry name" value="Methyltransf_11"/>
    <property type="match status" value="1"/>
</dbReference>
<dbReference type="Pfam" id="PF01564">
    <property type="entry name" value="Spermine_synth"/>
    <property type="match status" value="1"/>
</dbReference>
<feature type="domain" description="Methyltransferase type 11" evidence="5">
    <location>
        <begin position="56"/>
        <end position="158"/>
    </location>
</feature>
<keyword evidence="2" id="KW-0489">Methyltransferase</keyword>
<evidence type="ECO:0000256" key="3">
    <source>
        <dbReference type="ARBA" id="ARBA00022679"/>
    </source>
</evidence>
<organism evidence="6">
    <name type="scientific">Daphnia sinensis</name>
    <dbReference type="NCBI Taxonomy" id="1820382"/>
    <lineage>
        <taxon>Eukaryota</taxon>
        <taxon>Metazoa</taxon>
        <taxon>Ecdysozoa</taxon>
        <taxon>Arthropoda</taxon>
        <taxon>Crustacea</taxon>
        <taxon>Branchiopoda</taxon>
        <taxon>Diplostraca</taxon>
        <taxon>Cladocera</taxon>
        <taxon>Anomopoda</taxon>
        <taxon>Daphniidae</taxon>
        <taxon>Daphnia</taxon>
        <taxon>Daphnia similis group</taxon>
    </lineage>
</organism>
<gene>
    <name evidence="6" type="primary">EOG090X02SD</name>
</gene>
<dbReference type="PANTHER" id="PTHR12176">
    <property type="entry name" value="SAM-DEPENDENT METHYLTRANSFERASE SUPERFAMILY PROTEIN"/>
    <property type="match status" value="1"/>
</dbReference>